<protein>
    <recommendedName>
        <fullName evidence="4">ER-bound oxygenase mpaB/mpaB'/Rubber oxygenase catalytic domain-containing protein</fullName>
    </recommendedName>
</protein>
<feature type="transmembrane region" description="Helical" evidence="1">
    <location>
        <begin position="12"/>
        <end position="32"/>
    </location>
</feature>
<dbReference type="GeneID" id="59291502"/>
<dbReference type="GO" id="GO:0016491">
    <property type="term" value="F:oxidoreductase activity"/>
    <property type="evidence" value="ECO:0007669"/>
    <property type="project" value="InterPro"/>
</dbReference>
<gene>
    <name evidence="2" type="ORF">HO173_009853</name>
</gene>
<sequence length="417" mass="47644">MQLTSYGLTLSQQWKTFLVPVLLVYILLVHLLRDRRAKSLERRFSPAGRASFCRMTTDDAQAILKDLTELEFPKFFGFSIIFALFKTYGIPSVSSLLVATGQLVDVETASKRIADTGVLLLEFALNEPTSERATQAIARMNYLHAGYQKAGKITNDDMLYTLSLFALEPARWVRKYEWRKLTELELCACGTYWKSMGDAMDISYSILPSSIPGWKDGLQWLDEVEAWSLRYEEAYMVPAVTNKQLADSHLEIICMNVPARLLNPCKKLISVILGERLRTAMMYPESPQVYHTIINGVLGVRKLLLRYLALPRPEMMRKHYIPSGPDQSTGRYNAVEYLSYPWYVEPTFSTRWGPRSWITRLVGRKLPGDDGNKYLPEGWTHTEIGPKALRGKGIEYMEEDRKRLNSRKRGGCPFALG</sequence>
<dbReference type="EMBL" id="JACCJC010000052">
    <property type="protein sequence ID" value="KAF6232016.1"/>
    <property type="molecule type" value="Genomic_DNA"/>
</dbReference>
<name>A0A8H6FNY4_9LECA</name>
<proteinExistence type="predicted"/>
<evidence type="ECO:0008006" key="4">
    <source>
        <dbReference type="Google" id="ProtNLM"/>
    </source>
</evidence>
<dbReference type="Proteomes" id="UP000578531">
    <property type="component" value="Unassembled WGS sequence"/>
</dbReference>
<dbReference type="PANTHER" id="PTHR36124">
    <property type="match status" value="1"/>
</dbReference>
<accession>A0A8H6FNY4</accession>
<dbReference type="PANTHER" id="PTHR36124:SF1">
    <property type="entry name" value="ER-BOUND OXYGENASE MPAB_MPAB'_RUBBER OXYGENASE CATALYTIC DOMAIN-CONTAINING PROTEIN"/>
    <property type="match status" value="1"/>
</dbReference>
<keyword evidence="1" id="KW-1133">Transmembrane helix</keyword>
<keyword evidence="1" id="KW-0472">Membrane</keyword>
<keyword evidence="3" id="KW-1185">Reference proteome</keyword>
<dbReference type="OrthoDB" id="545169at2759"/>
<dbReference type="InterPro" id="IPR046366">
    <property type="entry name" value="MPAB"/>
</dbReference>
<comment type="caution">
    <text evidence="2">The sequence shown here is derived from an EMBL/GenBank/DDBJ whole genome shotgun (WGS) entry which is preliminary data.</text>
</comment>
<reference evidence="2 3" key="1">
    <citation type="journal article" date="2020" name="Genomics">
        <title>Complete, high-quality genomes from long-read metagenomic sequencing of two wolf lichen thalli reveals enigmatic genome architecture.</title>
        <authorList>
            <person name="McKenzie S.K."/>
            <person name="Walston R.F."/>
            <person name="Allen J.L."/>
        </authorList>
    </citation>
    <scope>NUCLEOTIDE SEQUENCE [LARGE SCALE GENOMIC DNA]</scope>
    <source>
        <strain evidence="2">WasteWater2</strain>
    </source>
</reference>
<keyword evidence="1" id="KW-0812">Transmembrane</keyword>
<evidence type="ECO:0000256" key="1">
    <source>
        <dbReference type="SAM" id="Phobius"/>
    </source>
</evidence>
<organism evidence="2 3">
    <name type="scientific">Letharia columbiana</name>
    <dbReference type="NCBI Taxonomy" id="112416"/>
    <lineage>
        <taxon>Eukaryota</taxon>
        <taxon>Fungi</taxon>
        <taxon>Dikarya</taxon>
        <taxon>Ascomycota</taxon>
        <taxon>Pezizomycotina</taxon>
        <taxon>Lecanoromycetes</taxon>
        <taxon>OSLEUM clade</taxon>
        <taxon>Lecanoromycetidae</taxon>
        <taxon>Lecanorales</taxon>
        <taxon>Lecanorineae</taxon>
        <taxon>Parmeliaceae</taxon>
        <taxon>Letharia</taxon>
    </lineage>
</organism>
<evidence type="ECO:0000313" key="3">
    <source>
        <dbReference type="Proteomes" id="UP000578531"/>
    </source>
</evidence>
<dbReference type="AlphaFoldDB" id="A0A8H6FNY4"/>
<dbReference type="RefSeq" id="XP_037161447.1">
    <property type="nucleotide sequence ID" value="XM_037311741.1"/>
</dbReference>
<evidence type="ECO:0000313" key="2">
    <source>
        <dbReference type="EMBL" id="KAF6232016.1"/>
    </source>
</evidence>